<protein>
    <submittedName>
        <fullName evidence="2">Uncharacterized protein</fullName>
    </submittedName>
</protein>
<feature type="chain" id="PRO_5036490851" evidence="1">
    <location>
        <begin position="22"/>
        <end position="138"/>
    </location>
</feature>
<feature type="signal peptide" evidence="1">
    <location>
        <begin position="1"/>
        <end position="21"/>
    </location>
</feature>
<comment type="caution">
    <text evidence="2">The sequence shown here is derived from an EMBL/GenBank/DDBJ whole genome shotgun (WGS) entry which is preliminary data.</text>
</comment>
<dbReference type="EMBL" id="BMAO01038981">
    <property type="protein sequence ID" value="GFR28102.1"/>
    <property type="molecule type" value="Genomic_DNA"/>
</dbReference>
<evidence type="ECO:0000256" key="1">
    <source>
        <dbReference type="SAM" id="SignalP"/>
    </source>
</evidence>
<dbReference type="Proteomes" id="UP000887116">
    <property type="component" value="Unassembled WGS sequence"/>
</dbReference>
<keyword evidence="3" id="KW-1185">Reference proteome</keyword>
<keyword evidence="1" id="KW-0732">Signal</keyword>
<evidence type="ECO:0000313" key="2">
    <source>
        <dbReference type="EMBL" id="GFR28102.1"/>
    </source>
</evidence>
<accession>A0A8X6M143</accession>
<reference evidence="2" key="1">
    <citation type="submission" date="2020-07" db="EMBL/GenBank/DDBJ databases">
        <title>Multicomponent nature underlies the extraordinary mechanical properties of spider dragline silk.</title>
        <authorList>
            <person name="Kono N."/>
            <person name="Nakamura H."/>
            <person name="Mori M."/>
            <person name="Yoshida Y."/>
            <person name="Ohtoshi R."/>
            <person name="Malay A.D."/>
            <person name="Moran D.A.P."/>
            <person name="Tomita M."/>
            <person name="Numata K."/>
            <person name="Arakawa K."/>
        </authorList>
    </citation>
    <scope>NUCLEOTIDE SEQUENCE</scope>
</reference>
<dbReference type="OrthoDB" id="6419529at2759"/>
<gene>
    <name evidence="2" type="primary">NCL1_39416</name>
    <name evidence="2" type="ORF">TNCT_195431</name>
</gene>
<evidence type="ECO:0000313" key="3">
    <source>
        <dbReference type="Proteomes" id="UP000887116"/>
    </source>
</evidence>
<sequence>MKFYGLLSSVTLLLCVAAALAKDDVTLLAFEVLTVLKCAATSGDQDLCDRFEQCTAILTQPYLDVYQSCVVEVLGNDDIGKCTSDEELYFSEINRKKINDCIRLNAPENLSDSQEDEMDQYKDCIDKLGDDCLGDQRK</sequence>
<dbReference type="AlphaFoldDB" id="A0A8X6M143"/>
<organism evidence="2 3">
    <name type="scientific">Trichonephila clavata</name>
    <name type="common">Joro spider</name>
    <name type="synonym">Nephila clavata</name>
    <dbReference type="NCBI Taxonomy" id="2740835"/>
    <lineage>
        <taxon>Eukaryota</taxon>
        <taxon>Metazoa</taxon>
        <taxon>Ecdysozoa</taxon>
        <taxon>Arthropoda</taxon>
        <taxon>Chelicerata</taxon>
        <taxon>Arachnida</taxon>
        <taxon>Araneae</taxon>
        <taxon>Araneomorphae</taxon>
        <taxon>Entelegynae</taxon>
        <taxon>Araneoidea</taxon>
        <taxon>Nephilidae</taxon>
        <taxon>Trichonephila</taxon>
    </lineage>
</organism>
<proteinExistence type="predicted"/>
<name>A0A8X6M143_TRICU</name>